<dbReference type="Proteomes" id="UP000001600">
    <property type="component" value="Chromosome 2"/>
</dbReference>
<gene>
    <name evidence="9" type="ordered locus">Arad_9279</name>
</gene>
<evidence type="ECO:0000256" key="5">
    <source>
        <dbReference type="ARBA" id="ARBA00054626"/>
    </source>
</evidence>
<dbReference type="FunFam" id="1.10.10.10:FF:000001">
    <property type="entry name" value="LysR family transcriptional regulator"/>
    <property type="match status" value="1"/>
</dbReference>
<dbReference type="SUPFAM" id="SSF53850">
    <property type="entry name" value="Periplasmic binding protein-like II"/>
    <property type="match status" value="1"/>
</dbReference>
<dbReference type="HOGENOM" id="CLU_039613_16_1_5"/>
<comment type="function">
    <text evidence="5">Transcriptional regulator of the ttuABCDE tartrate utilization operon.</text>
</comment>
<organism evidence="9 10">
    <name type="scientific">Rhizobium rhizogenes (strain K84 / ATCC BAA-868)</name>
    <name type="common">Agrobacterium radiobacter</name>
    <dbReference type="NCBI Taxonomy" id="311403"/>
    <lineage>
        <taxon>Bacteria</taxon>
        <taxon>Pseudomonadati</taxon>
        <taxon>Pseudomonadota</taxon>
        <taxon>Alphaproteobacteria</taxon>
        <taxon>Hyphomicrobiales</taxon>
        <taxon>Rhizobiaceae</taxon>
        <taxon>Rhizobium/Agrobacterium group</taxon>
        <taxon>Rhizobium</taxon>
    </lineage>
</organism>
<evidence type="ECO:0000256" key="7">
    <source>
        <dbReference type="ARBA" id="ARBA00083243"/>
    </source>
</evidence>
<dbReference type="CDD" id="cd08476">
    <property type="entry name" value="PBP2_CrgA_like_7"/>
    <property type="match status" value="1"/>
</dbReference>
<dbReference type="Gene3D" id="1.10.10.10">
    <property type="entry name" value="Winged helix-like DNA-binding domain superfamily/Winged helix DNA-binding domain"/>
    <property type="match status" value="1"/>
</dbReference>
<evidence type="ECO:0000259" key="8">
    <source>
        <dbReference type="PROSITE" id="PS50931"/>
    </source>
</evidence>
<evidence type="ECO:0000256" key="3">
    <source>
        <dbReference type="ARBA" id="ARBA00023125"/>
    </source>
</evidence>
<sequence length="297" mass="33137">MENFSGLKVFVRVAETRSFVDAGRQLGLSASAIGKSVARLEERLGVRLFHRSTHSVNLTPEGAIFLERCRRILAEMELATQEMQQARMVVRGTIRVSLPTWAVTFMPVFARFMQIYPQARLELDLTDRLVDVIDEGYDLVIRTGDMRDSRLMSRTVGHFRHTIVASPAYLAAHGIPQRPEDLLQHLCLHRRHPETGRIDTWPLAEEGADIELDLPITAVVNTVEARIELAEQGVGIACVPSMSVSTQIQGGRLVPLLQDCVREAGVLRLLWPASSSPSHNVRTLVDFIAQSAITQRS</sequence>
<name>B9JKB3_RHIR8</name>
<dbReference type="GO" id="GO:0006351">
    <property type="term" value="P:DNA-templated transcription"/>
    <property type="evidence" value="ECO:0007669"/>
    <property type="project" value="TreeGrafter"/>
</dbReference>
<dbReference type="PROSITE" id="PS50931">
    <property type="entry name" value="HTH_LYSR"/>
    <property type="match status" value="1"/>
</dbReference>
<dbReference type="InterPro" id="IPR036390">
    <property type="entry name" value="WH_DNA-bd_sf"/>
</dbReference>
<dbReference type="KEGG" id="ara:Arad_9279"/>
<dbReference type="STRING" id="311403.Arad_9279"/>
<dbReference type="RefSeq" id="WP_015917676.1">
    <property type="nucleotide sequence ID" value="NC_011983.1"/>
</dbReference>
<keyword evidence="2" id="KW-0805">Transcription regulation</keyword>
<proteinExistence type="inferred from homology"/>
<feature type="domain" description="HTH lysR-type" evidence="8">
    <location>
        <begin position="1"/>
        <end position="59"/>
    </location>
</feature>
<evidence type="ECO:0000256" key="1">
    <source>
        <dbReference type="ARBA" id="ARBA00009437"/>
    </source>
</evidence>
<comment type="similarity">
    <text evidence="1">Belongs to the LysR transcriptional regulatory family.</text>
</comment>
<dbReference type="Gene3D" id="3.40.190.290">
    <property type="match status" value="1"/>
</dbReference>
<reference evidence="9 10" key="1">
    <citation type="journal article" date="2009" name="J. Bacteriol.">
        <title>Genome sequences of three Agrobacterium biovars help elucidate the evolution of multichromosome genomes in bacteria.</title>
        <authorList>
            <person name="Slater S.C."/>
            <person name="Goldman B.S."/>
            <person name="Goodner B."/>
            <person name="Setubal J.C."/>
            <person name="Farrand S.K."/>
            <person name="Nester E.W."/>
            <person name="Burr T.J."/>
            <person name="Banta L."/>
            <person name="Dickerman A.W."/>
            <person name="Paulsen I."/>
            <person name="Otten L."/>
            <person name="Suen G."/>
            <person name="Welch R."/>
            <person name="Almeida N.F."/>
            <person name="Arnold F."/>
            <person name="Burton O.T."/>
            <person name="Du Z."/>
            <person name="Ewing A."/>
            <person name="Godsy E."/>
            <person name="Heisel S."/>
            <person name="Houmiel K.L."/>
            <person name="Jhaveri J."/>
            <person name="Lu J."/>
            <person name="Miller N.M."/>
            <person name="Norton S."/>
            <person name="Chen Q."/>
            <person name="Phoolcharoen W."/>
            <person name="Ohlin V."/>
            <person name="Ondrusek D."/>
            <person name="Pride N."/>
            <person name="Stricklin S.L."/>
            <person name="Sun J."/>
            <person name="Wheeler C."/>
            <person name="Wilson L."/>
            <person name="Zhu H."/>
            <person name="Wood D.W."/>
        </authorList>
    </citation>
    <scope>NUCLEOTIDE SEQUENCE [LARGE SCALE GENOMIC DNA]</scope>
    <source>
        <strain evidence="10">K84 / ATCC BAA-868</strain>
    </source>
</reference>
<dbReference type="InterPro" id="IPR000847">
    <property type="entry name" value="LysR_HTH_N"/>
</dbReference>
<dbReference type="SUPFAM" id="SSF46785">
    <property type="entry name" value="Winged helix' DNA-binding domain"/>
    <property type="match status" value="1"/>
</dbReference>
<dbReference type="GO" id="GO:0043565">
    <property type="term" value="F:sequence-specific DNA binding"/>
    <property type="evidence" value="ECO:0007669"/>
    <property type="project" value="TreeGrafter"/>
</dbReference>
<evidence type="ECO:0000256" key="4">
    <source>
        <dbReference type="ARBA" id="ARBA00023163"/>
    </source>
</evidence>
<dbReference type="PANTHER" id="PTHR30537">
    <property type="entry name" value="HTH-TYPE TRANSCRIPTIONAL REGULATOR"/>
    <property type="match status" value="1"/>
</dbReference>
<dbReference type="Pfam" id="PF03466">
    <property type="entry name" value="LysR_substrate"/>
    <property type="match status" value="1"/>
</dbReference>
<dbReference type="Pfam" id="PF00126">
    <property type="entry name" value="HTH_1"/>
    <property type="match status" value="1"/>
</dbReference>
<dbReference type="eggNOG" id="COG0583">
    <property type="taxonomic scope" value="Bacteria"/>
</dbReference>
<protein>
    <recommendedName>
        <fullName evidence="6">HTH-type transcriptional regulator TtuA</fullName>
    </recommendedName>
    <alternativeName>
        <fullName evidence="7">Tartrate utilization transcriptional regulator</fullName>
    </alternativeName>
</protein>
<dbReference type="InterPro" id="IPR005119">
    <property type="entry name" value="LysR_subst-bd"/>
</dbReference>
<dbReference type="EMBL" id="CP000629">
    <property type="protein sequence ID" value="ACM30355.1"/>
    <property type="molecule type" value="Genomic_DNA"/>
</dbReference>
<accession>B9JKB3</accession>
<keyword evidence="3" id="KW-0238">DNA-binding</keyword>
<dbReference type="AlphaFoldDB" id="B9JKB3"/>
<dbReference type="InterPro" id="IPR058163">
    <property type="entry name" value="LysR-type_TF_proteobact-type"/>
</dbReference>
<dbReference type="InterPro" id="IPR036388">
    <property type="entry name" value="WH-like_DNA-bd_sf"/>
</dbReference>
<keyword evidence="4" id="KW-0804">Transcription</keyword>
<evidence type="ECO:0000313" key="9">
    <source>
        <dbReference type="EMBL" id="ACM30355.1"/>
    </source>
</evidence>
<dbReference type="PANTHER" id="PTHR30537:SF72">
    <property type="entry name" value="LYSR FAMILY TRANSCRIPTIONAL REGULATOR"/>
    <property type="match status" value="1"/>
</dbReference>
<dbReference type="GO" id="GO:0003700">
    <property type="term" value="F:DNA-binding transcription factor activity"/>
    <property type="evidence" value="ECO:0007669"/>
    <property type="project" value="InterPro"/>
</dbReference>
<evidence type="ECO:0000313" key="10">
    <source>
        <dbReference type="Proteomes" id="UP000001600"/>
    </source>
</evidence>
<evidence type="ECO:0000256" key="2">
    <source>
        <dbReference type="ARBA" id="ARBA00023015"/>
    </source>
</evidence>
<evidence type="ECO:0000256" key="6">
    <source>
        <dbReference type="ARBA" id="ARBA00067332"/>
    </source>
</evidence>